<dbReference type="PANTHER" id="PTHR30565">
    <property type="entry name" value="PROTEIN YCIF"/>
    <property type="match status" value="1"/>
</dbReference>
<evidence type="ECO:0000256" key="1">
    <source>
        <dbReference type="SAM" id="Coils"/>
    </source>
</evidence>
<protein>
    <submittedName>
        <fullName evidence="3">Uncharacterized protein</fullName>
    </submittedName>
</protein>
<dbReference type="InterPro" id="IPR010287">
    <property type="entry name" value="DUF892_YciF-like"/>
</dbReference>
<organism evidence="3 4">
    <name type="scientific">Trichormus variabilis NIES-23</name>
    <dbReference type="NCBI Taxonomy" id="1973479"/>
    <lineage>
        <taxon>Bacteria</taxon>
        <taxon>Bacillati</taxon>
        <taxon>Cyanobacteriota</taxon>
        <taxon>Cyanophyceae</taxon>
        <taxon>Nostocales</taxon>
        <taxon>Nostocaceae</taxon>
        <taxon>Trichormus</taxon>
    </lineage>
</organism>
<dbReference type="InterPro" id="IPR047114">
    <property type="entry name" value="YciF"/>
</dbReference>
<dbReference type="Pfam" id="PF05974">
    <property type="entry name" value="DUF892"/>
    <property type="match status" value="1"/>
</dbReference>
<dbReference type="AlphaFoldDB" id="A0A1Z4KRE9"/>
<dbReference type="InterPro" id="IPR012347">
    <property type="entry name" value="Ferritin-like"/>
</dbReference>
<sequence length="183" mass="20697">MVQLSERPGTARINNFQEKFIYEVGAMYDAEHRFWEAQQTMLQCCQNSQLRSLIETHIRETEQQIRNLEQVFNALGQQPRRVTCDAAAGLVSDGQKLMLLASENQQILNLGLAGGQAKVEQLEIACYRGLIRAAEQMGQDQVVQLLRQNLQQEEQTSQKIEQHLPQLIQEAQSAGGSKTSKSR</sequence>
<dbReference type="Proteomes" id="UP000217507">
    <property type="component" value="Chromosome"/>
</dbReference>
<feature type="coiled-coil region" evidence="1">
    <location>
        <begin position="51"/>
        <end position="78"/>
    </location>
</feature>
<dbReference type="InterPro" id="IPR009078">
    <property type="entry name" value="Ferritin-like_SF"/>
</dbReference>
<dbReference type="EMBL" id="AP018216">
    <property type="protein sequence ID" value="BAY71590.1"/>
    <property type="molecule type" value="Genomic_DNA"/>
</dbReference>
<name>A0A1Z4KRE9_ANAVA</name>
<dbReference type="SUPFAM" id="SSF47240">
    <property type="entry name" value="Ferritin-like"/>
    <property type="match status" value="1"/>
</dbReference>
<evidence type="ECO:0000313" key="3">
    <source>
        <dbReference type="EMBL" id="BAY71590.1"/>
    </source>
</evidence>
<accession>A0A1Z4KRE9</accession>
<keyword evidence="1" id="KW-0175">Coiled coil</keyword>
<proteinExistence type="predicted"/>
<dbReference type="Gene3D" id="1.20.1260.10">
    <property type="match status" value="1"/>
</dbReference>
<feature type="compositionally biased region" description="Polar residues" evidence="2">
    <location>
        <begin position="169"/>
        <end position="183"/>
    </location>
</feature>
<gene>
    <name evidence="3" type="ORF">NIES23_44100</name>
</gene>
<evidence type="ECO:0000256" key="2">
    <source>
        <dbReference type="SAM" id="MobiDB-lite"/>
    </source>
</evidence>
<evidence type="ECO:0000313" key="4">
    <source>
        <dbReference type="Proteomes" id="UP000217507"/>
    </source>
</evidence>
<reference evidence="3 4" key="1">
    <citation type="submission" date="2017-06" db="EMBL/GenBank/DDBJ databases">
        <title>Genome sequencing of cyanobaciteial culture collection at National Institute for Environmental Studies (NIES).</title>
        <authorList>
            <person name="Hirose Y."/>
            <person name="Shimura Y."/>
            <person name="Fujisawa T."/>
            <person name="Nakamura Y."/>
            <person name="Kawachi M."/>
        </authorList>
    </citation>
    <scope>NUCLEOTIDE SEQUENCE [LARGE SCALE GENOMIC DNA]</scope>
    <source>
        <strain evidence="3 4">NIES-23</strain>
    </source>
</reference>
<dbReference type="PANTHER" id="PTHR30565:SF9">
    <property type="entry name" value="PROTEIN YCIF"/>
    <property type="match status" value="1"/>
</dbReference>
<feature type="region of interest" description="Disordered" evidence="2">
    <location>
        <begin position="154"/>
        <end position="183"/>
    </location>
</feature>